<reference evidence="1" key="1">
    <citation type="submission" date="2021-07" db="EMBL/GenBank/DDBJ databases">
        <authorList>
            <person name="Catto M.A."/>
            <person name="Jacobson A."/>
            <person name="Kennedy G."/>
            <person name="Labadie P."/>
            <person name="Hunt B.G."/>
            <person name="Srinivasan R."/>
        </authorList>
    </citation>
    <scope>NUCLEOTIDE SEQUENCE</scope>
    <source>
        <strain evidence="1">PL_HMW_Pooled</strain>
        <tissue evidence="1">Head</tissue>
    </source>
</reference>
<proteinExistence type="predicted"/>
<name>A0AAE1H584_9NEOP</name>
<dbReference type="Proteomes" id="UP001219518">
    <property type="component" value="Unassembled WGS sequence"/>
</dbReference>
<sequence>MIKLLRLEAPYSYYKKASPAKHGPDYFSSFQTYYLCVKFNRTGMVLVHHFVHILNKKYGKPAFNCKLVLLCLP</sequence>
<comment type="caution">
    <text evidence="1">The sequence shown here is derived from an EMBL/GenBank/DDBJ whole genome shotgun (WGS) entry which is preliminary data.</text>
</comment>
<evidence type="ECO:0000313" key="2">
    <source>
        <dbReference type="Proteomes" id="UP001219518"/>
    </source>
</evidence>
<protein>
    <submittedName>
        <fullName evidence="1">Photosystem I assembly protein Ycf3</fullName>
    </submittedName>
</protein>
<accession>A0AAE1H584</accession>
<evidence type="ECO:0000313" key="1">
    <source>
        <dbReference type="EMBL" id="KAK3914788.1"/>
    </source>
</evidence>
<organism evidence="1 2">
    <name type="scientific">Frankliniella fusca</name>
    <dbReference type="NCBI Taxonomy" id="407009"/>
    <lineage>
        <taxon>Eukaryota</taxon>
        <taxon>Metazoa</taxon>
        <taxon>Ecdysozoa</taxon>
        <taxon>Arthropoda</taxon>
        <taxon>Hexapoda</taxon>
        <taxon>Insecta</taxon>
        <taxon>Pterygota</taxon>
        <taxon>Neoptera</taxon>
        <taxon>Paraneoptera</taxon>
        <taxon>Thysanoptera</taxon>
        <taxon>Terebrantia</taxon>
        <taxon>Thripoidea</taxon>
        <taxon>Thripidae</taxon>
        <taxon>Frankliniella</taxon>
    </lineage>
</organism>
<reference evidence="1" key="2">
    <citation type="journal article" date="2023" name="BMC Genomics">
        <title>Pest status, molecular evolution, and epigenetic factors derived from the genome assembly of Frankliniella fusca, a thysanopteran phytovirus vector.</title>
        <authorList>
            <person name="Catto M.A."/>
            <person name="Labadie P.E."/>
            <person name="Jacobson A.L."/>
            <person name="Kennedy G.G."/>
            <person name="Srinivasan R."/>
            <person name="Hunt B.G."/>
        </authorList>
    </citation>
    <scope>NUCLEOTIDE SEQUENCE</scope>
    <source>
        <strain evidence="1">PL_HMW_Pooled</strain>
    </source>
</reference>
<dbReference type="EMBL" id="JAHWGI010000393">
    <property type="protein sequence ID" value="KAK3914788.1"/>
    <property type="molecule type" value="Genomic_DNA"/>
</dbReference>
<dbReference type="AlphaFoldDB" id="A0AAE1H584"/>
<keyword evidence="2" id="KW-1185">Reference proteome</keyword>
<gene>
    <name evidence="1" type="ORF">KUF71_024283</name>
</gene>